<feature type="domain" description="HTH marR-type" evidence="4">
    <location>
        <begin position="7"/>
        <end position="137"/>
    </location>
</feature>
<evidence type="ECO:0000313" key="5">
    <source>
        <dbReference type="EMBL" id="MFC5219546.1"/>
    </source>
</evidence>
<dbReference type="PANTHER" id="PTHR33164">
    <property type="entry name" value="TRANSCRIPTIONAL REGULATOR, MARR FAMILY"/>
    <property type="match status" value="1"/>
</dbReference>
<name>A0ABW0CXM3_STRCD</name>
<organism evidence="5 6">
    <name type="scientific">Streptomyces coerulescens</name>
    <dbReference type="NCBI Taxonomy" id="29304"/>
    <lineage>
        <taxon>Bacteria</taxon>
        <taxon>Bacillati</taxon>
        <taxon>Actinomycetota</taxon>
        <taxon>Actinomycetes</taxon>
        <taxon>Kitasatosporales</taxon>
        <taxon>Streptomycetaceae</taxon>
        <taxon>Streptomyces</taxon>
    </lineage>
</organism>
<dbReference type="Proteomes" id="UP001596263">
    <property type="component" value="Unassembled WGS sequence"/>
</dbReference>
<dbReference type="PRINTS" id="PR00598">
    <property type="entry name" value="HTHMARR"/>
</dbReference>
<evidence type="ECO:0000259" key="4">
    <source>
        <dbReference type="PROSITE" id="PS50995"/>
    </source>
</evidence>
<dbReference type="RefSeq" id="WP_380863400.1">
    <property type="nucleotide sequence ID" value="NZ_JBHSKM010000044.1"/>
</dbReference>
<dbReference type="PROSITE" id="PS01117">
    <property type="entry name" value="HTH_MARR_1"/>
    <property type="match status" value="1"/>
</dbReference>
<dbReference type="EMBL" id="JBHSKM010000044">
    <property type="protein sequence ID" value="MFC5219546.1"/>
    <property type="molecule type" value="Genomic_DNA"/>
</dbReference>
<evidence type="ECO:0000256" key="2">
    <source>
        <dbReference type="ARBA" id="ARBA00023125"/>
    </source>
</evidence>
<evidence type="ECO:0000256" key="1">
    <source>
        <dbReference type="ARBA" id="ARBA00023015"/>
    </source>
</evidence>
<dbReference type="InterPro" id="IPR023187">
    <property type="entry name" value="Tscrpt_reg_MarR-type_CS"/>
</dbReference>
<evidence type="ECO:0000313" key="6">
    <source>
        <dbReference type="Proteomes" id="UP001596263"/>
    </source>
</evidence>
<dbReference type="InterPro" id="IPR036388">
    <property type="entry name" value="WH-like_DNA-bd_sf"/>
</dbReference>
<keyword evidence="1" id="KW-0805">Transcription regulation</keyword>
<sequence length="138" mass="15297">MSAIPSKPQLMELLAHSVSTHYADFTTAAADMGLTSSQAKTLTVLRRAPASMRSLAQTLACDASNMTGIIDRLEKRDLVHREVSATDRRVKNVALTETGQKAIDTIRERMEQTQTGLDQLSDEERAELFRLLTVVFPH</sequence>
<dbReference type="Pfam" id="PF01047">
    <property type="entry name" value="MarR"/>
    <property type="match status" value="1"/>
</dbReference>
<accession>A0ABW0CXM3</accession>
<dbReference type="InterPro" id="IPR036390">
    <property type="entry name" value="WH_DNA-bd_sf"/>
</dbReference>
<dbReference type="SMART" id="SM00347">
    <property type="entry name" value="HTH_MARR"/>
    <property type="match status" value="1"/>
</dbReference>
<keyword evidence="6" id="KW-1185">Reference proteome</keyword>
<dbReference type="InterPro" id="IPR039422">
    <property type="entry name" value="MarR/SlyA-like"/>
</dbReference>
<comment type="caution">
    <text evidence="5">The sequence shown here is derived from an EMBL/GenBank/DDBJ whole genome shotgun (WGS) entry which is preliminary data.</text>
</comment>
<dbReference type="SUPFAM" id="SSF46785">
    <property type="entry name" value="Winged helix' DNA-binding domain"/>
    <property type="match status" value="1"/>
</dbReference>
<dbReference type="PANTHER" id="PTHR33164:SF99">
    <property type="entry name" value="MARR FAMILY REGULATORY PROTEIN"/>
    <property type="match status" value="1"/>
</dbReference>
<dbReference type="PROSITE" id="PS50995">
    <property type="entry name" value="HTH_MARR_2"/>
    <property type="match status" value="1"/>
</dbReference>
<reference evidence="6" key="1">
    <citation type="journal article" date="2019" name="Int. J. Syst. Evol. Microbiol.">
        <title>The Global Catalogue of Microorganisms (GCM) 10K type strain sequencing project: providing services to taxonomists for standard genome sequencing and annotation.</title>
        <authorList>
            <consortium name="The Broad Institute Genomics Platform"/>
            <consortium name="The Broad Institute Genome Sequencing Center for Infectious Disease"/>
            <person name="Wu L."/>
            <person name="Ma J."/>
        </authorList>
    </citation>
    <scope>NUCLEOTIDE SEQUENCE [LARGE SCALE GENOMIC DNA]</scope>
    <source>
        <strain evidence="6">KCTC 42586</strain>
    </source>
</reference>
<dbReference type="InterPro" id="IPR000835">
    <property type="entry name" value="HTH_MarR-typ"/>
</dbReference>
<keyword evidence="3" id="KW-0804">Transcription</keyword>
<keyword evidence="2" id="KW-0238">DNA-binding</keyword>
<protein>
    <submittedName>
        <fullName evidence="5">MarR family winged helix-turn-helix transcriptional regulator</fullName>
    </submittedName>
</protein>
<proteinExistence type="predicted"/>
<evidence type="ECO:0000256" key="3">
    <source>
        <dbReference type="ARBA" id="ARBA00023163"/>
    </source>
</evidence>
<gene>
    <name evidence="5" type="ORF">ACFPQ9_37480</name>
</gene>
<dbReference type="Gene3D" id="1.10.10.10">
    <property type="entry name" value="Winged helix-like DNA-binding domain superfamily/Winged helix DNA-binding domain"/>
    <property type="match status" value="1"/>
</dbReference>